<dbReference type="Proteomes" id="UP000325606">
    <property type="component" value="Chromosome"/>
</dbReference>
<keyword evidence="2" id="KW-1185">Reference proteome</keyword>
<organism evidence="1 2">
    <name type="scientific">Nitrincola iocasae</name>
    <dbReference type="NCBI Taxonomy" id="2614693"/>
    <lineage>
        <taxon>Bacteria</taxon>
        <taxon>Pseudomonadati</taxon>
        <taxon>Pseudomonadota</taxon>
        <taxon>Gammaproteobacteria</taxon>
        <taxon>Oceanospirillales</taxon>
        <taxon>Oceanospirillaceae</taxon>
        <taxon>Nitrincola</taxon>
    </lineage>
</organism>
<evidence type="ECO:0000313" key="1">
    <source>
        <dbReference type="EMBL" id="QEW06327.1"/>
    </source>
</evidence>
<gene>
    <name evidence="1" type="ORF">F5I99_07315</name>
</gene>
<protein>
    <submittedName>
        <fullName evidence="1">Uncharacterized protein</fullName>
    </submittedName>
</protein>
<dbReference type="RefSeq" id="WP_151054559.1">
    <property type="nucleotide sequence ID" value="NZ_CP044222.1"/>
</dbReference>
<evidence type="ECO:0000313" key="2">
    <source>
        <dbReference type="Proteomes" id="UP000325606"/>
    </source>
</evidence>
<name>A0A5J6LCL6_9GAMM</name>
<sequence>MLILNQPDTGDLEVITQVHCVCCNCTNEVFFEGNSKEIAAIKLEQLGWRTYERTDEIGGNTCPTCIEDLKEISLEEDSEQETPYD</sequence>
<dbReference type="KEGG" id="nik:F5I99_07315"/>
<proteinExistence type="predicted"/>
<dbReference type="EMBL" id="CP044222">
    <property type="protein sequence ID" value="QEW06327.1"/>
    <property type="molecule type" value="Genomic_DNA"/>
</dbReference>
<accession>A0A5J6LCL6</accession>
<reference evidence="1 2" key="1">
    <citation type="submission" date="2019-09" db="EMBL/GenBank/DDBJ databases">
        <title>Nitrincola iocasae sp. nov., a bacterium isolated from the sediment collected at a cold seep field in South China Sea.</title>
        <authorList>
            <person name="Zhang H."/>
            <person name="Wang H."/>
            <person name="Li C."/>
        </authorList>
    </citation>
    <scope>NUCLEOTIDE SEQUENCE [LARGE SCALE GENOMIC DNA]</scope>
    <source>
        <strain evidence="1 2">KXZD1103</strain>
    </source>
</reference>
<dbReference type="AlphaFoldDB" id="A0A5J6LCL6"/>